<evidence type="ECO:0000256" key="2">
    <source>
        <dbReference type="ARBA" id="ARBA00022603"/>
    </source>
</evidence>
<dbReference type="InterPro" id="IPR040758">
    <property type="entry name" value="PrmC_N"/>
</dbReference>
<dbReference type="EMBL" id="RPDH01000002">
    <property type="protein sequence ID" value="RPE09347.1"/>
    <property type="molecule type" value="Genomic_DNA"/>
</dbReference>
<evidence type="ECO:0000256" key="1">
    <source>
        <dbReference type="ARBA" id="ARBA00012771"/>
    </source>
</evidence>
<dbReference type="PROSITE" id="PS00092">
    <property type="entry name" value="N6_MTASE"/>
    <property type="match status" value="1"/>
</dbReference>
<dbReference type="GO" id="GO:0102559">
    <property type="term" value="F:peptide chain release factor N(5)-glutamine methyltransferase activity"/>
    <property type="evidence" value="ECO:0007669"/>
    <property type="project" value="UniProtKB-EC"/>
</dbReference>
<dbReference type="Gene3D" id="3.40.50.150">
    <property type="entry name" value="Vaccinia Virus protein VP39"/>
    <property type="match status" value="1"/>
</dbReference>
<protein>
    <recommendedName>
        <fullName evidence="1">peptide chain release factor N(5)-glutamine methyltransferase</fullName>
        <ecNumber evidence="1">2.1.1.297</ecNumber>
    </recommendedName>
</protein>
<accession>A0A3N4PZ52</accession>
<evidence type="ECO:0000259" key="7">
    <source>
        <dbReference type="Pfam" id="PF17827"/>
    </source>
</evidence>
<dbReference type="EC" id="2.1.1.297" evidence="1"/>
<gene>
    <name evidence="8" type="primary">prmC</name>
    <name evidence="8" type="ORF">EGT74_20335</name>
</gene>
<dbReference type="InterPro" id="IPR002052">
    <property type="entry name" value="DNA_methylase_N6_adenine_CS"/>
</dbReference>
<dbReference type="GO" id="GO:0003676">
    <property type="term" value="F:nucleic acid binding"/>
    <property type="evidence" value="ECO:0007669"/>
    <property type="project" value="InterPro"/>
</dbReference>
<dbReference type="InterPro" id="IPR019874">
    <property type="entry name" value="RF_methyltr_PrmC"/>
</dbReference>
<dbReference type="CDD" id="cd02440">
    <property type="entry name" value="AdoMet_MTases"/>
    <property type="match status" value="1"/>
</dbReference>
<evidence type="ECO:0000256" key="3">
    <source>
        <dbReference type="ARBA" id="ARBA00022679"/>
    </source>
</evidence>
<name>A0A3N4PZ52_9BACT</name>
<evidence type="ECO:0000313" key="9">
    <source>
        <dbReference type="Proteomes" id="UP000278351"/>
    </source>
</evidence>
<dbReference type="AlphaFoldDB" id="A0A3N4PZ52"/>
<dbReference type="InterPro" id="IPR007848">
    <property type="entry name" value="Small_mtfrase_dom"/>
</dbReference>
<dbReference type="Gene3D" id="1.10.8.10">
    <property type="entry name" value="DNA helicase RuvA subunit, C-terminal domain"/>
    <property type="match status" value="1"/>
</dbReference>
<organism evidence="8 9">
    <name type="scientific">Chitinophaga lutea</name>
    <dbReference type="NCBI Taxonomy" id="2488634"/>
    <lineage>
        <taxon>Bacteria</taxon>
        <taxon>Pseudomonadati</taxon>
        <taxon>Bacteroidota</taxon>
        <taxon>Chitinophagia</taxon>
        <taxon>Chitinophagales</taxon>
        <taxon>Chitinophagaceae</taxon>
        <taxon>Chitinophaga</taxon>
    </lineage>
</organism>
<comment type="catalytic activity">
    <reaction evidence="5">
        <text>L-glutaminyl-[peptide chain release factor] + S-adenosyl-L-methionine = N(5)-methyl-L-glutaminyl-[peptide chain release factor] + S-adenosyl-L-homocysteine + H(+)</text>
        <dbReference type="Rhea" id="RHEA:42896"/>
        <dbReference type="Rhea" id="RHEA-COMP:10271"/>
        <dbReference type="Rhea" id="RHEA-COMP:10272"/>
        <dbReference type="ChEBI" id="CHEBI:15378"/>
        <dbReference type="ChEBI" id="CHEBI:30011"/>
        <dbReference type="ChEBI" id="CHEBI:57856"/>
        <dbReference type="ChEBI" id="CHEBI:59789"/>
        <dbReference type="ChEBI" id="CHEBI:61891"/>
        <dbReference type="EC" id="2.1.1.297"/>
    </reaction>
</comment>
<dbReference type="InterPro" id="IPR004556">
    <property type="entry name" value="HemK-like"/>
</dbReference>
<evidence type="ECO:0000256" key="5">
    <source>
        <dbReference type="ARBA" id="ARBA00048391"/>
    </source>
</evidence>
<keyword evidence="4" id="KW-0949">S-adenosyl-L-methionine</keyword>
<evidence type="ECO:0000313" key="8">
    <source>
        <dbReference type="EMBL" id="RPE09347.1"/>
    </source>
</evidence>
<comment type="caution">
    <text evidence="8">The sequence shown here is derived from an EMBL/GenBank/DDBJ whole genome shotgun (WGS) entry which is preliminary data.</text>
</comment>
<feature type="domain" description="Release factor glutamine methyltransferase N-terminal" evidence="7">
    <location>
        <begin position="87"/>
        <end position="141"/>
    </location>
</feature>
<dbReference type="InterPro" id="IPR029063">
    <property type="entry name" value="SAM-dependent_MTases_sf"/>
</dbReference>
<evidence type="ECO:0000259" key="6">
    <source>
        <dbReference type="Pfam" id="PF05175"/>
    </source>
</evidence>
<dbReference type="Pfam" id="PF17827">
    <property type="entry name" value="PrmC_N"/>
    <property type="match status" value="1"/>
</dbReference>
<feature type="domain" description="Methyltransferase small" evidence="6">
    <location>
        <begin position="171"/>
        <end position="262"/>
    </location>
</feature>
<dbReference type="SUPFAM" id="SSF53335">
    <property type="entry name" value="S-adenosyl-L-methionine-dependent methyltransferases"/>
    <property type="match status" value="1"/>
</dbReference>
<dbReference type="NCBIfam" id="TIGR00536">
    <property type="entry name" value="hemK_fam"/>
    <property type="match status" value="1"/>
</dbReference>
<dbReference type="Proteomes" id="UP000278351">
    <property type="component" value="Unassembled WGS sequence"/>
</dbReference>
<keyword evidence="3 8" id="KW-0808">Transferase</keyword>
<dbReference type="GO" id="GO:0032259">
    <property type="term" value="P:methylation"/>
    <property type="evidence" value="ECO:0007669"/>
    <property type="project" value="UniProtKB-KW"/>
</dbReference>
<dbReference type="PANTHER" id="PTHR18895">
    <property type="entry name" value="HEMK METHYLTRANSFERASE"/>
    <property type="match status" value="1"/>
</dbReference>
<reference evidence="8 9" key="1">
    <citation type="submission" date="2018-11" db="EMBL/GenBank/DDBJ databases">
        <title>Chitinophaga lutea sp.nov., isolate from arsenic contaminated soil.</title>
        <authorList>
            <person name="Zong Y."/>
        </authorList>
    </citation>
    <scope>NUCLEOTIDE SEQUENCE [LARGE SCALE GENOMIC DNA]</scope>
    <source>
        <strain evidence="8 9">ZY74</strain>
    </source>
</reference>
<dbReference type="NCBIfam" id="TIGR03534">
    <property type="entry name" value="RF_mod_PrmC"/>
    <property type="match status" value="1"/>
</dbReference>
<dbReference type="InterPro" id="IPR050320">
    <property type="entry name" value="N5-glutamine_MTase"/>
</dbReference>
<dbReference type="Pfam" id="PF05175">
    <property type="entry name" value="MTS"/>
    <property type="match status" value="1"/>
</dbReference>
<keyword evidence="2 8" id="KW-0489">Methyltransferase</keyword>
<keyword evidence="9" id="KW-1185">Reference proteome</keyword>
<sequence>MICPSCTSTAPTTGLGATLPSPRRASCKHRCMKNSCRFRSMNAFEIIMFAKILFRRLFSADDLKNMTIQSAFASLVTAIRPVYDAREAANIAHLVMEHITGLGKLDRVVHKDADLSPAQETQYQQALNDLLEHRPVQHITGKSWFYGLELVVNDQVLIPRPETEELVEWILLDHPSKPALRLLDIGTGSGSIPIALKNQWPVADVWAMDVSAGAIAIATRNAGIQHTPIRFLHHDVLSADTYKVLPTFNIIVSNPPYIPEQEKRGMQKQVEAFEPSIALFVPDKDPLLFYRTIAMLAKEKLEPKGRLYFEIHESYGAAVTEMLKKKGFTDVQLKQDMFGKDRMVRGTRP</sequence>
<dbReference type="PANTHER" id="PTHR18895:SF74">
    <property type="entry name" value="MTRF1L RELEASE FACTOR GLUTAMINE METHYLTRANSFERASE"/>
    <property type="match status" value="1"/>
</dbReference>
<evidence type="ECO:0000256" key="4">
    <source>
        <dbReference type="ARBA" id="ARBA00022691"/>
    </source>
</evidence>
<proteinExistence type="predicted"/>